<evidence type="ECO:0000313" key="2">
    <source>
        <dbReference type="Proteomes" id="UP000638732"/>
    </source>
</evidence>
<reference evidence="1" key="1">
    <citation type="submission" date="2020-01" db="EMBL/GenBank/DDBJ databases">
        <authorList>
            <person name="Seo Y.L."/>
        </authorList>
    </citation>
    <scope>NUCLEOTIDE SEQUENCE</scope>
    <source>
        <strain evidence="1">R11</strain>
    </source>
</reference>
<organism evidence="1 2">
    <name type="scientific">Mucilaginibacter agri</name>
    <dbReference type="NCBI Taxonomy" id="2695265"/>
    <lineage>
        <taxon>Bacteria</taxon>
        <taxon>Pseudomonadati</taxon>
        <taxon>Bacteroidota</taxon>
        <taxon>Sphingobacteriia</taxon>
        <taxon>Sphingobacteriales</taxon>
        <taxon>Sphingobacteriaceae</taxon>
        <taxon>Mucilaginibacter</taxon>
    </lineage>
</organism>
<gene>
    <name evidence="1" type="ORF">GSY63_05240</name>
</gene>
<protein>
    <submittedName>
        <fullName evidence="1">GAF domain-containing protein</fullName>
    </submittedName>
</protein>
<comment type="caution">
    <text evidence="1">The sequence shown here is derived from an EMBL/GenBank/DDBJ whole genome shotgun (WGS) entry which is preliminary data.</text>
</comment>
<keyword evidence="2" id="KW-1185">Reference proteome</keyword>
<evidence type="ECO:0000313" key="1">
    <source>
        <dbReference type="EMBL" id="NCD68753.1"/>
    </source>
</evidence>
<sequence>MQVNVFNIDKKLKAESLIDAVFSFHVFAEDLKRRINTEKTIKGEFYKMVLSKIEEYPELSNPIPVEDAAKYQHVLEMVYAVLSPAIADETEYLWGIGMPVPGDMIYGTDAFQQFIAGYNSDPKTILNQGSTAFLKRVQEYLYRLILKKVYKFSPDINSDSIYTQENNESGLERYFKIHVDTTYAEIKAKQELPELNAGLIEEFLQVGTGGEVLEDILPLSMFRVEGFAVITVEDITAQQSIENIRLALVNNFTDQNELFESVTHSLQTLIGNNAIEFGLLPFLKVNGKLVYDTEECFTSVLINAYSKEKVSEELYNQLTADYIKDPKAVFYNEIDKDKSKESVYLAALHKVGIVSYAVLPVYFNRKVAGVMEIYSKKSVIHFEELLSKLEIAVPLLSQLLHNSIEKFNERIEEVIKDKFTTLQHAVEWKFNEVAWNYIREQRDDEDTVEIKTVGFKDVDPLYGAVDIRNSTNERNLALQNDLKATLQKLSDTINAIQKHKAAAFKPEILVQCDTWLRQVSEEITDTDEASIKAFLESEVYSVFDVLKAEVPETTALIEEYFETTDELSGDGFAARRELEISIGMINTALNNYFEKAHPKLQKIYPCYFEKFRTDGVEYDIYTGQSLAPDKPFDDNKLGAFRQWQLKSMIDIVQITGKLTTRMKCKLQTTQLIFVHSGPIDICFRKDERRFDVEGVYNIRYEVIKKRIDKVLIKDTDERLTQPGKIALVYFTQAEADEFMNYIKEFQDKKLLAADIEQLDLEELQGVTGLKAIRVTVEEKVN</sequence>
<name>A0A966DR76_9SPHI</name>
<dbReference type="RefSeq" id="WP_166584772.1">
    <property type="nucleotide sequence ID" value="NZ_WWEO01000039.1"/>
</dbReference>
<dbReference type="AlphaFoldDB" id="A0A966DR76"/>
<accession>A0A966DR76</accession>
<dbReference type="Proteomes" id="UP000638732">
    <property type="component" value="Unassembled WGS sequence"/>
</dbReference>
<dbReference type="InterPro" id="IPR029016">
    <property type="entry name" value="GAF-like_dom_sf"/>
</dbReference>
<proteinExistence type="predicted"/>
<dbReference type="SUPFAM" id="SSF55781">
    <property type="entry name" value="GAF domain-like"/>
    <property type="match status" value="1"/>
</dbReference>
<reference evidence="1" key="2">
    <citation type="submission" date="2020-10" db="EMBL/GenBank/DDBJ databases">
        <title>Mucilaginibacter sp. nov., isolated from soil.</title>
        <authorList>
            <person name="Jeon C.O."/>
        </authorList>
    </citation>
    <scope>NUCLEOTIDE SEQUENCE</scope>
    <source>
        <strain evidence="1">R11</strain>
    </source>
</reference>
<dbReference type="Gene3D" id="3.30.450.40">
    <property type="match status" value="1"/>
</dbReference>
<dbReference type="EMBL" id="WWEO01000039">
    <property type="protein sequence ID" value="NCD68753.1"/>
    <property type="molecule type" value="Genomic_DNA"/>
</dbReference>